<comment type="caution">
    <text evidence="1">The sequence shown here is derived from an EMBL/GenBank/DDBJ whole genome shotgun (WGS) entry which is preliminary data.</text>
</comment>
<proteinExistence type="predicted"/>
<reference evidence="1" key="1">
    <citation type="journal article" date="2015" name="Nature">
        <title>Complex archaea that bridge the gap between prokaryotes and eukaryotes.</title>
        <authorList>
            <person name="Spang A."/>
            <person name="Saw J.H."/>
            <person name="Jorgensen S.L."/>
            <person name="Zaremba-Niedzwiedzka K."/>
            <person name="Martijn J."/>
            <person name="Lind A.E."/>
            <person name="van Eijk R."/>
            <person name="Schleper C."/>
            <person name="Guy L."/>
            <person name="Ettema T.J."/>
        </authorList>
    </citation>
    <scope>NUCLEOTIDE SEQUENCE</scope>
</reference>
<organism evidence="1">
    <name type="scientific">marine sediment metagenome</name>
    <dbReference type="NCBI Taxonomy" id="412755"/>
    <lineage>
        <taxon>unclassified sequences</taxon>
        <taxon>metagenomes</taxon>
        <taxon>ecological metagenomes</taxon>
    </lineage>
</organism>
<accession>A0A0F9KN81</accession>
<sequence>MDQIDKKIAGIIPWGDEPINQTDLAFNYNNIPFHSDTAIVVTSWWGHLVWLRNTLRNYRLTGKFVICAYDVPYHPWTNLAYEARFLPSPEIMIFAHNWVFKHMTFDTKKRDGWFWDAYLAKGIVSNFDNFKYVFTVNGDCIWEKPENVDEIIKMLGDNDLMSISRERETIHTCAVVYKRDAFLSIFDYMANKHKYPILGSYQPERMLDEAVKRLKLKELVAPKQPMELDGSSVDHYSRYSQDSTWKEIVGYRNLYAEHATAGVEGKEPVEREYFDMDYVERVLPGEEQTTLLKYYETGDRRYIHMFWDRNETSWYDRVHHPLEWYGDKPIYRE</sequence>
<evidence type="ECO:0000313" key="1">
    <source>
        <dbReference type="EMBL" id="KKM83579.1"/>
    </source>
</evidence>
<dbReference type="EMBL" id="LAZR01007692">
    <property type="protein sequence ID" value="KKM83579.1"/>
    <property type="molecule type" value="Genomic_DNA"/>
</dbReference>
<gene>
    <name evidence="1" type="ORF">LCGC14_1307980</name>
</gene>
<name>A0A0F9KN81_9ZZZZ</name>
<evidence type="ECO:0008006" key="2">
    <source>
        <dbReference type="Google" id="ProtNLM"/>
    </source>
</evidence>
<protein>
    <recommendedName>
        <fullName evidence="2">Nucleotide-diphospho-sugar transferase domain-containing protein</fullName>
    </recommendedName>
</protein>
<dbReference type="AlphaFoldDB" id="A0A0F9KN81"/>